<dbReference type="AlphaFoldDB" id="A0A183D5W6"/>
<keyword evidence="2" id="KW-1133">Transmembrane helix</keyword>
<organism evidence="5">
    <name type="scientific">Gongylonema pulchrum</name>
    <dbReference type="NCBI Taxonomy" id="637853"/>
    <lineage>
        <taxon>Eukaryota</taxon>
        <taxon>Metazoa</taxon>
        <taxon>Ecdysozoa</taxon>
        <taxon>Nematoda</taxon>
        <taxon>Chromadorea</taxon>
        <taxon>Rhabditida</taxon>
        <taxon>Spirurina</taxon>
        <taxon>Spiruromorpha</taxon>
        <taxon>Spiruroidea</taxon>
        <taxon>Gongylonematidae</taxon>
        <taxon>Gongylonema</taxon>
    </lineage>
</organism>
<protein>
    <submittedName>
        <fullName evidence="5">Secreted protein</fullName>
    </submittedName>
</protein>
<feature type="region of interest" description="Disordered" evidence="1">
    <location>
        <begin position="134"/>
        <end position="164"/>
    </location>
</feature>
<feature type="transmembrane region" description="Helical" evidence="2">
    <location>
        <begin position="16"/>
        <end position="34"/>
    </location>
</feature>
<dbReference type="EMBL" id="UYRT01007487">
    <property type="protein sequence ID" value="VDK42589.1"/>
    <property type="molecule type" value="Genomic_DNA"/>
</dbReference>
<reference evidence="3 4" key="2">
    <citation type="submission" date="2018-11" db="EMBL/GenBank/DDBJ databases">
        <authorList>
            <consortium name="Pathogen Informatics"/>
        </authorList>
    </citation>
    <scope>NUCLEOTIDE SEQUENCE [LARGE SCALE GENOMIC DNA]</scope>
</reference>
<dbReference type="WBParaSite" id="GPUH_0000411401-mRNA-1">
    <property type="protein sequence ID" value="GPUH_0000411401-mRNA-1"/>
    <property type="gene ID" value="GPUH_0000411401"/>
</dbReference>
<dbReference type="Proteomes" id="UP000271098">
    <property type="component" value="Unassembled WGS sequence"/>
</dbReference>
<name>A0A183D5W6_9BILA</name>
<evidence type="ECO:0000256" key="2">
    <source>
        <dbReference type="SAM" id="Phobius"/>
    </source>
</evidence>
<keyword evidence="2" id="KW-0812">Transmembrane</keyword>
<gene>
    <name evidence="3" type="ORF">GPUH_LOCUS4107</name>
</gene>
<evidence type="ECO:0000313" key="3">
    <source>
        <dbReference type="EMBL" id="VDK42589.1"/>
    </source>
</evidence>
<keyword evidence="4" id="KW-1185">Reference proteome</keyword>
<dbReference type="OrthoDB" id="5865995at2759"/>
<sequence>MVFYITLAVAEHLSQLWPLLLLAFASIAVCHLAARKCAALGSSAAKCAALNSSTAKSGNSSCGTLTTGTGCAAVADTKITASKNQLKTQYSDVISSSNGEYFFSAPRKSSCFEFTHPPVIVINTSFGRNLLNKKEAPPSTIKESSESSQTIDDQDSDKGTYVIS</sequence>
<keyword evidence="2" id="KW-0472">Membrane</keyword>
<evidence type="ECO:0000313" key="5">
    <source>
        <dbReference type="WBParaSite" id="GPUH_0000411401-mRNA-1"/>
    </source>
</evidence>
<accession>A0A183D5W6</accession>
<evidence type="ECO:0000256" key="1">
    <source>
        <dbReference type="SAM" id="MobiDB-lite"/>
    </source>
</evidence>
<reference evidence="5" key="1">
    <citation type="submission" date="2016-06" db="UniProtKB">
        <authorList>
            <consortium name="WormBaseParasite"/>
        </authorList>
    </citation>
    <scope>IDENTIFICATION</scope>
</reference>
<proteinExistence type="predicted"/>
<evidence type="ECO:0000313" key="4">
    <source>
        <dbReference type="Proteomes" id="UP000271098"/>
    </source>
</evidence>